<evidence type="ECO:0000313" key="1">
    <source>
        <dbReference type="EMBL" id="VVW76996.1"/>
    </source>
</evidence>
<proteinExistence type="predicted"/>
<dbReference type="Gramene" id="NC9G0170050.1">
    <property type="protein sequence ID" value="NC9G0170050.1:cds"/>
    <property type="gene ID" value="NC9G0170050"/>
</dbReference>
<reference evidence="1" key="1">
    <citation type="submission" date="2019-09" db="EMBL/GenBank/DDBJ databases">
        <authorList>
            <person name="Zhang L."/>
        </authorList>
    </citation>
    <scope>NUCLEOTIDE SEQUENCE</scope>
</reference>
<gene>
    <name evidence="1" type="ORF">NYM_LOCUS27292</name>
</gene>
<organism evidence="1">
    <name type="scientific">Nymphaea colorata</name>
    <name type="common">pocket water lily</name>
    <dbReference type="NCBI Taxonomy" id="210225"/>
    <lineage>
        <taxon>Eukaryota</taxon>
        <taxon>Viridiplantae</taxon>
        <taxon>Streptophyta</taxon>
        <taxon>Embryophyta</taxon>
        <taxon>Tracheophyta</taxon>
        <taxon>Spermatophyta</taxon>
        <taxon>Magnoliopsida</taxon>
        <taxon>Nymphaeales</taxon>
        <taxon>Nymphaeaceae</taxon>
        <taxon>Nymphaea</taxon>
    </lineage>
</organism>
<accession>A0A5K1GRD8</accession>
<dbReference type="EMBL" id="LR721787">
    <property type="protein sequence ID" value="VVW76996.1"/>
    <property type="molecule type" value="Genomic_DNA"/>
</dbReference>
<dbReference type="AlphaFoldDB" id="A0A5K1GRD8"/>
<sequence>MEVPEMMLKLTLRLSSSIPVGPLFPDQAARMFRPGAITSGFKISDVIEFGPREENLATTGEGVTPTLVLPVMMVAKGLELERMYPRISCPFFLLTVTVGRKCA</sequence>
<protein>
    <submittedName>
        <fullName evidence="1">Uncharacterized protein</fullName>
    </submittedName>
</protein>
<name>A0A5K1GRD8_9MAGN</name>